<dbReference type="Proteomes" id="UP000243797">
    <property type="component" value="Unassembled WGS sequence"/>
</dbReference>
<comment type="caution">
    <text evidence="2">The sequence shown here is derived from an EMBL/GenBank/DDBJ whole genome shotgun (WGS) entry which is preliminary data.</text>
</comment>
<dbReference type="OrthoDB" id="415358at2759"/>
<dbReference type="InterPro" id="IPR014710">
    <property type="entry name" value="RmlC-like_jellyroll"/>
</dbReference>
<accession>A0A2K1QRJ8</accession>
<feature type="domain" description="JmjC" evidence="1">
    <location>
        <begin position="128"/>
        <end position="316"/>
    </location>
</feature>
<dbReference type="SUPFAM" id="SSF51197">
    <property type="entry name" value="Clavaminate synthase-like"/>
    <property type="match status" value="1"/>
</dbReference>
<dbReference type="GO" id="GO:0032259">
    <property type="term" value="P:methylation"/>
    <property type="evidence" value="ECO:0007669"/>
    <property type="project" value="UniProtKB-KW"/>
</dbReference>
<organism evidence="2 3">
    <name type="scientific">Sphaceloma murrayae</name>
    <dbReference type="NCBI Taxonomy" id="2082308"/>
    <lineage>
        <taxon>Eukaryota</taxon>
        <taxon>Fungi</taxon>
        <taxon>Dikarya</taxon>
        <taxon>Ascomycota</taxon>
        <taxon>Pezizomycotina</taxon>
        <taxon>Dothideomycetes</taxon>
        <taxon>Dothideomycetidae</taxon>
        <taxon>Myriangiales</taxon>
        <taxon>Elsinoaceae</taxon>
        <taxon>Sphaceloma</taxon>
    </lineage>
</organism>
<sequence>MTKSPTEALIDLLDSYNSFNAACVDVLQEEPSPLEFMRYVALNRPFVVRLGAREWTASQAWSAAYLTRVMRDQRVQVATTPFGNADAVLKDPITCQKIFVEPLEQYEPFDQVLQYIVAHGRGDIYGPVKYLQTQNDNLREEYAPLFDDVPRSIPFARIALQKDPDAVNFWLGNQTSVTALHKDNYQNVYAQIRGRKHFILLPPVAAPAAAEAALGLARYEQHRPDGTGEDFGLRAVLVQPEESVPVPTWNPFTDKIPPNDFGKHIVPLHVTLHEGDMMYLPAMWYHAVRQSTGDEGFSCSVNYWLVATFGRYGYLS</sequence>
<evidence type="ECO:0000313" key="3">
    <source>
        <dbReference type="Proteomes" id="UP000243797"/>
    </source>
</evidence>
<gene>
    <name evidence="2" type="ORF">CAC42_2994</name>
</gene>
<dbReference type="EMBL" id="NKHZ01000049">
    <property type="protein sequence ID" value="PNS17599.1"/>
    <property type="molecule type" value="Genomic_DNA"/>
</dbReference>
<dbReference type="InterPro" id="IPR003347">
    <property type="entry name" value="JmjC_dom"/>
</dbReference>
<keyword evidence="2" id="KW-0489">Methyltransferase</keyword>
<dbReference type="Pfam" id="PF13621">
    <property type="entry name" value="Cupin_8"/>
    <property type="match status" value="1"/>
</dbReference>
<dbReference type="GO" id="GO:0008168">
    <property type="term" value="F:methyltransferase activity"/>
    <property type="evidence" value="ECO:0007669"/>
    <property type="project" value="UniProtKB-KW"/>
</dbReference>
<dbReference type="AlphaFoldDB" id="A0A2K1QRJ8"/>
<dbReference type="PANTHER" id="PTHR12461">
    <property type="entry name" value="HYPOXIA-INDUCIBLE FACTOR 1 ALPHA INHIBITOR-RELATED"/>
    <property type="match status" value="1"/>
</dbReference>
<protein>
    <submittedName>
        <fullName evidence="2">Lysine-specific demethylase 8</fullName>
    </submittedName>
</protein>
<reference evidence="2 3" key="1">
    <citation type="submission" date="2017-06" db="EMBL/GenBank/DDBJ databases">
        <title>Draft genome sequence of a variant of Elsinoe murrayae.</title>
        <authorList>
            <person name="Cheng Q."/>
        </authorList>
    </citation>
    <scope>NUCLEOTIDE SEQUENCE [LARGE SCALE GENOMIC DNA]</scope>
    <source>
        <strain evidence="2 3">CQ-2017a</strain>
    </source>
</reference>
<dbReference type="PANTHER" id="PTHR12461:SF99">
    <property type="entry name" value="BIFUNCTIONAL PEPTIDASE AND (3S)-LYSYL HYDROXYLASE JMJD7"/>
    <property type="match status" value="1"/>
</dbReference>
<keyword evidence="3" id="KW-1185">Reference proteome</keyword>
<evidence type="ECO:0000259" key="1">
    <source>
        <dbReference type="PROSITE" id="PS51184"/>
    </source>
</evidence>
<dbReference type="InParanoid" id="A0A2K1QRJ8"/>
<dbReference type="PROSITE" id="PS51184">
    <property type="entry name" value="JMJC"/>
    <property type="match status" value="1"/>
</dbReference>
<proteinExistence type="predicted"/>
<dbReference type="STRING" id="2082308.A0A2K1QRJ8"/>
<dbReference type="InterPro" id="IPR041667">
    <property type="entry name" value="Cupin_8"/>
</dbReference>
<name>A0A2K1QRJ8_9PEZI</name>
<dbReference type="SMART" id="SM00558">
    <property type="entry name" value="JmjC"/>
    <property type="match status" value="1"/>
</dbReference>
<dbReference type="Gene3D" id="2.60.120.10">
    <property type="entry name" value="Jelly Rolls"/>
    <property type="match status" value="1"/>
</dbReference>
<evidence type="ECO:0000313" key="2">
    <source>
        <dbReference type="EMBL" id="PNS17599.1"/>
    </source>
</evidence>
<keyword evidence="2" id="KW-0808">Transferase</keyword>